<proteinExistence type="predicted"/>
<reference evidence="1" key="2">
    <citation type="submission" date="2020-09" db="EMBL/GenBank/DDBJ databases">
        <authorList>
            <person name="Sun Q."/>
            <person name="Zhou Y."/>
        </authorList>
    </citation>
    <scope>NUCLEOTIDE SEQUENCE</scope>
    <source>
        <strain evidence="1">CGMCC 1.7081</strain>
    </source>
</reference>
<gene>
    <name evidence="1" type="ORF">GCM10010961_34040</name>
</gene>
<comment type="caution">
    <text evidence="1">The sequence shown here is derived from an EMBL/GenBank/DDBJ whole genome shotgun (WGS) entry which is preliminary data.</text>
</comment>
<accession>A0A8J3HAW6</accession>
<dbReference type="Proteomes" id="UP000611500">
    <property type="component" value="Unassembled WGS sequence"/>
</dbReference>
<reference evidence="1" key="1">
    <citation type="journal article" date="2014" name="Int. J. Syst. Evol. Microbiol.">
        <title>Complete genome sequence of Corynebacterium casei LMG S-19264T (=DSM 44701T), isolated from a smear-ripened cheese.</title>
        <authorList>
            <consortium name="US DOE Joint Genome Institute (JGI-PGF)"/>
            <person name="Walter F."/>
            <person name="Albersmeier A."/>
            <person name="Kalinowski J."/>
            <person name="Ruckert C."/>
        </authorList>
    </citation>
    <scope>NUCLEOTIDE SEQUENCE</scope>
    <source>
        <strain evidence="1">CGMCC 1.7081</strain>
    </source>
</reference>
<evidence type="ECO:0000313" key="1">
    <source>
        <dbReference type="EMBL" id="GHG98596.1"/>
    </source>
</evidence>
<dbReference type="Pfam" id="PF11903">
    <property type="entry name" value="ParD_like"/>
    <property type="match status" value="1"/>
</dbReference>
<dbReference type="RefSeq" id="WP_028095689.1">
    <property type="nucleotide sequence ID" value="NZ_BNAP01000021.1"/>
</dbReference>
<protein>
    <recommendedName>
        <fullName evidence="3">ParD-like antitoxin of type II toxin-antitoxin system</fullName>
    </recommendedName>
</protein>
<dbReference type="InterPro" id="IPR021831">
    <property type="entry name" value="ParD-like"/>
</dbReference>
<keyword evidence="2" id="KW-1185">Reference proteome</keyword>
<name>A0A8J3HAW6_9RHOB</name>
<dbReference type="AlphaFoldDB" id="A0A8J3HAW6"/>
<evidence type="ECO:0008006" key="3">
    <source>
        <dbReference type="Google" id="ProtNLM"/>
    </source>
</evidence>
<evidence type="ECO:0000313" key="2">
    <source>
        <dbReference type="Proteomes" id="UP000611500"/>
    </source>
</evidence>
<sequence>MAQSVKLADDIMALVRREAELQSRSVAGQITHWLKIGRAIEHSDSFDYARIIAALEGKLDTTQLGEDEDIAWLDAFTEKMGQASDAEEAFFARRQRLGRGVGLDAGGNLVYAKTDSAA</sequence>
<dbReference type="EMBL" id="BNAP01000021">
    <property type="protein sequence ID" value="GHG98596.1"/>
    <property type="molecule type" value="Genomic_DNA"/>
</dbReference>
<organism evidence="1 2">
    <name type="scientific">Pseudodonghicola xiamenensis</name>
    <dbReference type="NCBI Taxonomy" id="337702"/>
    <lineage>
        <taxon>Bacteria</taxon>
        <taxon>Pseudomonadati</taxon>
        <taxon>Pseudomonadota</taxon>
        <taxon>Alphaproteobacteria</taxon>
        <taxon>Rhodobacterales</taxon>
        <taxon>Paracoccaceae</taxon>
        <taxon>Pseudodonghicola</taxon>
    </lineage>
</organism>